<evidence type="ECO:0000256" key="1">
    <source>
        <dbReference type="ARBA" id="ARBA00023002"/>
    </source>
</evidence>
<feature type="domain" description="Acyl-CoA oxidase/dehydrogenase middle" evidence="2">
    <location>
        <begin position="134"/>
        <end position="230"/>
    </location>
</feature>
<dbReference type="InterPro" id="IPR052161">
    <property type="entry name" value="Mycobact_Acyl-CoA_DH"/>
</dbReference>
<evidence type="ECO:0000313" key="4">
    <source>
        <dbReference type="EMBL" id="MCV7225654.1"/>
    </source>
</evidence>
<evidence type="ECO:0000259" key="3">
    <source>
        <dbReference type="Pfam" id="PF02771"/>
    </source>
</evidence>
<name>A0ABT3C862_9MYCO</name>
<protein>
    <submittedName>
        <fullName evidence="4">Acyl-CoA dehydrogenase family protein</fullName>
    </submittedName>
</protein>
<dbReference type="Gene3D" id="2.40.110.10">
    <property type="entry name" value="Butyryl-CoA Dehydrogenase, subunit A, domain 2"/>
    <property type="match status" value="1"/>
</dbReference>
<dbReference type="PANTHER" id="PTHR43292:SF4">
    <property type="entry name" value="ACYL-COA DEHYDROGENASE FADE34"/>
    <property type="match status" value="1"/>
</dbReference>
<dbReference type="Proteomes" id="UP001526201">
    <property type="component" value="Unassembled WGS sequence"/>
</dbReference>
<dbReference type="InterPro" id="IPR009100">
    <property type="entry name" value="AcylCoA_DH/oxidase_NM_dom_sf"/>
</dbReference>
<dbReference type="Gene3D" id="1.20.140.10">
    <property type="entry name" value="Butyryl-CoA Dehydrogenase, subunit A, domain 3"/>
    <property type="match status" value="1"/>
</dbReference>
<evidence type="ECO:0000313" key="5">
    <source>
        <dbReference type="Proteomes" id="UP001526201"/>
    </source>
</evidence>
<dbReference type="InterPro" id="IPR046373">
    <property type="entry name" value="Acyl-CoA_Oxase/DH_mid-dom_sf"/>
</dbReference>
<dbReference type="RefSeq" id="WP_264066444.1">
    <property type="nucleotide sequence ID" value="NZ_JACKTY010000018.1"/>
</dbReference>
<dbReference type="InterPro" id="IPR006091">
    <property type="entry name" value="Acyl-CoA_Oxase/DH_mid-dom"/>
</dbReference>
<feature type="domain" description="Acyl-CoA dehydrogenase/oxidase N-terminal" evidence="3">
    <location>
        <begin position="18"/>
        <end position="129"/>
    </location>
</feature>
<dbReference type="Pfam" id="PF02770">
    <property type="entry name" value="Acyl-CoA_dh_M"/>
    <property type="match status" value="1"/>
</dbReference>
<evidence type="ECO:0000259" key="2">
    <source>
        <dbReference type="Pfam" id="PF02770"/>
    </source>
</evidence>
<dbReference type="EMBL" id="JACKTY010000018">
    <property type="protein sequence ID" value="MCV7225654.1"/>
    <property type="molecule type" value="Genomic_DNA"/>
</dbReference>
<reference evidence="4 5" key="1">
    <citation type="journal article" date="2022" name="BMC Genomics">
        <title>Comparative genome analysis of mycobacteria focusing on tRNA and non-coding RNA.</title>
        <authorList>
            <person name="Behra P.R.K."/>
            <person name="Pettersson B.M.F."/>
            <person name="Ramesh M."/>
            <person name="Das S."/>
            <person name="Dasgupta S."/>
            <person name="Kirsebom L.A."/>
        </authorList>
    </citation>
    <scope>NUCLEOTIDE SEQUENCE [LARGE SCALE GENOMIC DNA]</scope>
    <source>
        <strain evidence="4 5">DSM 44078</strain>
    </source>
</reference>
<proteinExistence type="predicted"/>
<sequence>MLVGAESSFAALCANEPELSVLRASIRDFVAADRAEFGWQPAVDAWLSQWDADFSARLGGAGFLGLTIPTEYGGHGLGHLHRYVVTEELLLAGAPVAAHWFADRQVAPGLLAYGTEEQRRRILPEITAGRFFSAIGMSEPQAGSDLAAATTRAVATDGGWILNGRKVWSSGAHLAHAIVVLARSTPLDTEHRHAGFSQFLVPLDADGVSVEPIVMMDGGHHFNETTFTDVFVADSEVIGKIGDGWHQVTAELSFERSGPERILSTAPLILGLIRALSQQAVDERTAAEVGDLVARLISLRQLSVSVARALTAGESAANQAALVKDLGTRFEQDSVVLVADLLDYVDANSAAQPALRAMLATARAHSPAFTLRGGTNEVLRGVIARGMGLR</sequence>
<dbReference type="Gene3D" id="1.10.540.10">
    <property type="entry name" value="Acyl-CoA dehydrogenase/oxidase, N-terminal domain"/>
    <property type="match status" value="1"/>
</dbReference>
<keyword evidence="5" id="KW-1185">Reference proteome</keyword>
<organism evidence="4 5">
    <name type="scientific">Mycolicibacterium komossense</name>
    <dbReference type="NCBI Taxonomy" id="1779"/>
    <lineage>
        <taxon>Bacteria</taxon>
        <taxon>Bacillati</taxon>
        <taxon>Actinomycetota</taxon>
        <taxon>Actinomycetes</taxon>
        <taxon>Mycobacteriales</taxon>
        <taxon>Mycobacteriaceae</taxon>
        <taxon>Mycolicibacterium</taxon>
    </lineage>
</organism>
<dbReference type="Pfam" id="PF02771">
    <property type="entry name" value="Acyl-CoA_dh_N"/>
    <property type="match status" value="1"/>
</dbReference>
<dbReference type="SUPFAM" id="SSF56645">
    <property type="entry name" value="Acyl-CoA dehydrogenase NM domain-like"/>
    <property type="match status" value="1"/>
</dbReference>
<dbReference type="PANTHER" id="PTHR43292">
    <property type="entry name" value="ACYL-COA DEHYDROGENASE"/>
    <property type="match status" value="1"/>
</dbReference>
<comment type="caution">
    <text evidence="4">The sequence shown here is derived from an EMBL/GenBank/DDBJ whole genome shotgun (WGS) entry which is preliminary data.</text>
</comment>
<accession>A0ABT3C862</accession>
<dbReference type="InterPro" id="IPR037069">
    <property type="entry name" value="AcylCoA_DH/ox_N_sf"/>
</dbReference>
<gene>
    <name evidence="4" type="ORF">H7J73_06365</name>
</gene>
<dbReference type="InterPro" id="IPR006089">
    <property type="entry name" value="Acyl-CoA_DH_CS"/>
</dbReference>
<dbReference type="PROSITE" id="PS00072">
    <property type="entry name" value="ACYL_COA_DH_1"/>
    <property type="match status" value="1"/>
</dbReference>
<keyword evidence="1" id="KW-0560">Oxidoreductase</keyword>
<dbReference type="InterPro" id="IPR013786">
    <property type="entry name" value="AcylCoA_DH/ox_N"/>
</dbReference>